<dbReference type="InterPro" id="IPR010982">
    <property type="entry name" value="Lambda_DNA-bd_dom_sf"/>
</dbReference>
<dbReference type="SMART" id="SM00354">
    <property type="entry name" value="HTH_LACI"/>
    <property type="match status" value="1"/>
</dbReference>
<dbReference type="SUPFAM" id="SSF53822">
    <property type="entry name" value="Periplasmic binding protein-like I"/>
    <property type="match status" value="1"/>
</dbReference>
<name>A0ABY4D527_9BACT</name>
<dbReference type="Gene3D" id="1.10.260.40">
    <property type="entry name" value="lambda repressor-like DNA-binding domains"/>
    <property type="match status" value="1"/>
</dbReference>
<keyword evidence="2" id="KW-0238">DNA-binding</keyword>
<evidence type="ECO:0000256" key="3">
    <source>
        <dbReference type="ARBA" id="ARBA00023163"/>
    </source>
</evidence>
<dbReference type="PANTHER" id="PTHR30146:SF144">
    <property type="entry name" value="LACI-FAMILY TRANSCRIPTION REGULATOR"/>
    <property type="match status" value="1"/>
</dbReference>
<keyword evidence="6" id="KW-1185">Reference proteome</keyword>
<proteinExistence type="predicted"/>
<evidence type="ECO:0000313" key="5">
    <source>
        <dbReference type="EMBL" id="UOG77386.1"/>
    </source>
</evidence>
<dbReference type="PANTHER" id="PTHR30146">
    <property type="entry name" value="LACI-RELATED TRANSCRIPTIONAL REPRESSOR"/>
    <property type="match status" value="1"/>
</dbReference>
<gene>
    <name evidence="5" type="ORF">MTX78_23880</name>
</gene>
<keyword evidence="1" id="KW-0805">Transcription regulation</keyword>
<dbReference type="Proteomes" id="UP000831113">
    <property type="component" value="Plasmid unnamed2"/>
</dbReference>
<keyword evidence="5" id="KW-0614">Plasmid</keyword>
<dbReference type="Pfam" id="PF13407">
    <property type="entry name" value="Peripla_BP_4"/>
    <property type="match status" value="1"/>
</dbReference>
<evidence type="ECO:0000256" key="1">
    <source>
        <dbReference type="ARBA" id="ARBA00023015"/>
    </source>
</evidence>
<accession>A0ABY4D527</accession>
<organism evidence="5 6">
    <name type="scientific">Hymenobacter tibetensis</name>
    <dbReference type="NCBI Taxonomy" id="497967"/>
    <lineage>
        <taxon>Bacteria</taxon>
        <taxon>Pseudomonadati</taxon>
        <taxon>Bacteroidota</taxon>
        <taxon>Cytophagia</taxon>
        <taxon>Cytophagales</taxon>
        <taxon>Hymenobacteraceae</taxon>
        <taxon>Hymenobacter</taxon>
    </lineage>
</organism>
<feature type="domain" description="HTH lacI-type" evidence="4">
    <location>
        <begin position="5"/>
        <end position="59"/>
    </location>
</feature>
<dbReference type="CDD" id="cd06307">
    <property type="entry name" value="PBP1_sugar_binding"/>
    <property type="match status" value="1"/>
</dbReference>
<evidence type="ECO:0000313" key="6">
    <source>
        <dbReference type="Proteomes" id="UP000831113"/>
    </source>
</evidence>
<geneLocation type="plasmid" evidence="5 6">
    <name>unnamed2</name>
</geneLocation>
<evidence type="ECO:0000259" key="4">
    <source>
        <dbReference type="PROSITE" id="PS50932"/>
    </source>
</evidence>
<protein>
    <submittedName>
        <fullName evidence="5">Substrate-binding domain-containing protein</fullName>
    </submittedName>
</protein>
<dbReference type="InterPro" id="IPR000843">
    <property type="entry name" value="HTH_LacI"/>
</dbReference>
<evidence type="ECO:0000256" key="2">
    <source>
        <dbReference type="ARBA" id="ARBA00023125"/>
    </source>
</evidence>
<dbReference type="PROSITE" id="PS00356">
    <property type="entry name" value="HTH_LACI_1"/>
    <property type="match status" value="1"/>
</dbReference>
<dbReference type="EMBL" id="CP094671">
    <property type="protein sequence ID" value="UOG77386.1"/>
    <property type="molecule type" value="Genomic_DNA"/>
</dbReference>
<dbReference type="CDD" id="cd01392">
    <property type="entry name" value="HTH_LacI"/>
    <property type="match status" value="1"/>
</dbReference>
<dbReference type="PROSITE" id="PS50932">
    <property type="entry name" value="HTH_LACI_2"/>
    <property type="match status" value="1"/>
</dbReference>
<dbReference type="Pfam" id="PF00356">
    <property type="entry name" value="LacI"/>
    <property type="match status" value="1"/>
</dbReference>
<reference evidence="5 6" key="1">
    <citation type="submission" date="2022-03" db="EMBL/GenBank/DDBJ databases">
        <title>Hymenobactersp. isolated from the air.</title>
        <authorList>
            <person name="Won M."/>
            <person name="Kwon S.-W."/>
        </authorList>
    </citation>
    <scope>NUCLEOTIDE SEQUENCE [LARGE SCALE GENOMIC DNA]</scope>
    <source>
        <strain evidence="5 6">KACC 21982</strain>
        <plasmid evidence="5 6">unnamed2</plasmid>
    </source>
</reference>
<dbReference type="Gene3D" id="3.40.50.2300">
    <property type="match status" value="2"/>
</dbReference>
<dbReference type="RefSeq" id="WP_243803145.1">
    <property type="nucleotide sequence ID" value="NZ_CP094671.1"/>
</dbReference>
<sequence length="356" mass="40017">MDRAARIKDIALQAQVSVGTVDRVLHSRGRVADEVRLRILKITKDLDYKPNLSARALATDKTYRIAALIPDPAVDAYWQAPQDGVEKAGAELAHYGVIITQFTFDPFNHNSFSALAQQVSSSEYDGILVAPIFPQHSLSYFKKWKRAGIPFVLFHTQIPDFEPLVYIGQDSYQSGLLAGKILHFGNQEAGSMVVAHIGESSQSSSHLLHREQGFRDYFTRNNLVNRYPIQALSFQPSSPAPVTEQLREMFESTPGLTGIFVTTSKAYVVADYLQQNPGPKINLIGYDLIESNLRCLETGSIQFLINQNPKGQGYWGIHALADHLVFHKKNKPTKYLPLDVITRENLQYYMECLVFK</sequence>
<dbReference type="InterPro" id="IPR028082">
    <property type="entry name" value="Peripla_BP_I"/>
</dbReference>
<dbReference type="InterPro" id="IPR025997">
    <property type="entry name" value="SBP_2_dom"/>
</dbReference>
<keyword evidence="3" id="KW-0804">Transcription</keyword>
<dbReference type="SUPFAM" id="SSF47413">
    <property type="entry name" value="lambda repressor-like DNA-binding domains"/>
    <property type="match status" value="1"/>
</dbReference>